<dbReference type="PANTHER" id="PTHR30427:SF1">
    <property type="entry name" value="TRANSCRIPTIONAL ACTIVATOR PROTEIN LYSR"/>
    <property type="match status" value="1"/>
</dbReference>
<dbReference type="PANTHER" id="PTHR30427">
    <property type="entry name" value="TRANSCRIPTIONAL ACTIVATOR PROTEIN LYSR"/>
    <property type="match status" value="1"/>
</dbReference>
<reference evidence="6 7" key="1">
    <citation type="submission" date="2019-09" db="EMBL/GenBank/DDBJ databases">
        <title>Genome sequence of Rhodovastum atsumiense, a diverse member of the Acetobacteraceae family of non-sulfur purple photosynthetic bacteria.</title>
        <authorList>
            <person name="Meyer T."/>
            <person name="Kyndt J."/>
        </authorList>
    </citation>
    <scope>NUCLEOTIDE SEQUENCE [LARGE SCALE GENOMIC DNA]</scope>
    <source>
        <strain evidence="6 7">DSM 21279</strain>
    </source>
</reference>
<dbReference type="Gene3D" id="3.40.190.290">
    <property type="match status" value="1"/>
</dbReference>
<evidence type="ECO:0000256" key="1">
    <source>
        <dbReference type="ARBA" id="ARBA00009437"/>
    </source>
</evidence>
<dbReference type="InterPro" id="IPR000847">
    <property type="entry name" value="LysR_HTH_N"/>
</dbReference>
<dbReference type="Pfam" id="PF00126">
    <property type="entry name" value="HTH_1"/>
    <property type="match status" value="1"/>
</dbReference>
<dbReference type="RefSeq" id="WP_150040778.1">
    <property type="nucleotide sequence ID" value="NZ_OW485601.1"/>
</dbReference>
<dbReference type="PRINTS" id="PR00039">
    <property type="entry name" value="HTHLYSR"/>
</dbReference>
<comment type="similarity">
    <text evidence="1">Belongs to the LysR transcriptional regulatory family.</text>
</comment>
<evidence type="ECO:0000259" key="5">
    <source>
        <dbReference type="PROSITE" id="PS50931"/>
    </source>
</evidence>
<dbReference type="InterPro" id="IPR036388">
    <property type="entry name" value="WH-like_DNA-bd_sf"/>
</dbReference>
<organism evidence="6 7">
    <name type="scientific">Rhodovastum atsumiense</name>
    <dbReference type="NCBI Taxonomy" id="504468"/>
    <lineage>
        <taxon>Bacteria</taxon>
        <taxon>Pseudomonadati</taxon>
        <taxon>Pseudomonadota</taxon>
        <taxon>Alphaproteobacteria</taxon>
        <taxon>Acetobacterales</taxon>
        <taxon>Acetobacteraceae</taxon>
        <taxon>Rhodovastum</taxon>
    </lineage>
</organism>
<keyword evidence="3" id="KW-0238">DNA-binding</keyword>
<dbReference type="GO" id="GO:0010628">
    <property type="term" value="P:positive regulation of gene expression"/>
    <property type="evidence" value="ECO:0007669"/>
    <property type="project" value="TreeGrafter"/>
</dbReference>
<accession>A0A5M6IV29</accession>
<keyword evidence="2" id="KW-0805">Transcription regulation</keyword>
<sequence>MMADEQGEVPFRLLEMFGAMMRYGSTVEAAESLGLSQPAVSIGIRQLEKQIGVTLFERLHRRLHPTEEALQLYEEVRPMFNLMRDFSLRAQAIRQGVSGRLRILSTPPLGHTIAPVALRELLRHRPDVSVSYDVRRLGEVIEAVQNGSADIGLALALEQHPAVNVEVLSRTHMVCLVPTGSALAEKAEISAQDLAATGFIGLEADSRIGQIIRTAFERDLASYNPRVEVRYCSTAAVLANADVAPAIVDPYSARFHASASVIERPFLPPSEITAVMLTRRGVPRSRLLHSFIAALRAAC</sequence>
<keyword evidence="4" id="KW-0804">Transcription</keyword>
<dbReference type="InterPro" id="IPR005119">
    <property type="entry name" value="LysR_subst-bd"/>
</dbReference>
<dbReference type="Gene3D" id="1.10.10.10">
    <property type="entry name" value="Winged helix-like DNA-binding domain superfamily/Winged helix DNA-binding domain"/>
    <property type="match status" value="1"/>
</dbReference>
<evidence type="ECO:0000313" key="7">
    <source>
        <dbReference type="Proteomes" id="UP000325255"/>
    </source>
</evidence>
<dbReference type="SUPFAM" id="SSF53850">
    <property type="entry name" value="Periplasmic binding protein-like II"/>
    <property type="match status" value="1"/>
</dbReference>
<dbReference type="AlphaFoldDB" id="A0A5M6IV29"/>
<keyword evidence="7" id="KW-1185">Reference proteome</keyword>
<dbReference type="PROSITE" id="PS50931">
    <property type="entry name" value="HTH_LYSR"/>
    <property type="match status" value="1"/>
</dbReference>
<dbReference type="SUPFAM" id="SSF46785">
    <property type="entry name" value="Winged helix' DNA-binding domain"/>
    <property type="match status" value="1"/>
</dbReference>
<evidence type="ECO:0000256" key="2">
    <source>
        <dbReference type="ARBA" id="ARBA00023015"/>
    </source>
</evidence>
<proteinExistence type="inferred from homology"/>
<dbReference type="GO" id="GO:0003700">
    <property type="term" value="F:DNA-binding transcription factor activity"/>
    <property type="evidence" value="ECO:0007669"/>
    <property type="project" value="InterPro"/>
</dbReference>
<comment type="caution">
    <text evidence="6">The sequence shown here is derived from an EMBL/GenBank/DDBJ whole genome shotgun (WGS) entry which is preliminary data.</text>
</comment>
<feature type="domain" description="HTH lysR-type" evidence="5">
    <location>
        <begin position="9"/>
        <end position="66"/>
    </location>
</feature>
<dbReference type="InterPro" id="IPR036390">
    <property type="entry name" value="WH_DNA-bd_sf"/>
</dbReference>
<gene>
    <name evidence="6" type="ORF">F1189_10930</name>
</gene>
<evidence type="ECO:0000256" key="3">
    <source>
        <dbReference type="ARBA" id="ARBA00023125"/>
    </source>
</evidence>
<protein>
    <submittedName>
        <fullName evidence="6">LysR family transcriptional regulator</fullName>
    </submittedName>
</protein>
<dbReference type="EMBL" id="VWPK01000014">
    <property type="protein sequence ID" value="KAA5612170.1"/>
    <property type="molecule type" value="Genomic_DNA"/>
</dbReference>
<evidence type="ECO:0000256" key="4">
    <source>
        <dbReference type="ARBA" id="ARBA00023163"/>
    </source>
</evidence>
<dbReference type="OrthoDB" id="9806538at2"/>
<dbReference type="GO" id="GO:0043565">
    <property type="term" value="F:sequence-specific DNA binding"/>
    <property type="evidence" value="ECO:0007669"/>
    <property type="project" value="TreeGrafter"/>
</dbReference>
<dbReference type="Pfam" id="PF03466">
    <property type="entry name" value="LysR_substrate"/>
    <property type="match status" value="1"/>
</dbReference>
<dbReference type="Proteomes" id="UP000325255">
    <property type="component" value="Unassembled WGS sequence"/>
</dbReference>
<name>A0A5M6IV29_9PROT</name>
<evidence type="ECO:0000313" key="6">
    <source>
        <dbReference type="EMBL" id="KAA5612170.1"/>
    </source>
</evidence>